<evidence type="ECO:0000313" key="2">
    <source>
        <dbReference type="EnsemblPlants" id="Ma08_p01160.1"/>
    </source>
</evidence>
<sequence length="249" mass="26878">MEAEQEMTRRRVLVTFDVDGTLIRSTGSASNHLHRQAFAHAFLRVFGLQNATIDAVQHHGQTDPIILVNTAIHYGVSSNVAAERLPDMKTEMLKYAREHVEEIGEGLEVLPGVASLLDALSSSNVVIGLVTGNLEEIAWMKMDGLGIRKYFTVPNFGGFGSDHIDRGHLVKIAADRAKELCPAGFDLRVHVGDTPNDIKAAEYGGALAIGVCTGIFTEEELKKSSCGSAIILSDLTDSTTFMNLLGIEG</sequence>
<dbReference type="PANTHER" id="PTHR43885">
    <property type="entry name" value="HALOACID DEHALOGENASE-LIKE HYDROLASE"/>
    <property type="match status" value="1"/>
</dbReference>
<dbReference type="InterPro" id="IPR023198">
    <property type="entry name" value="PGP-like_dom2"/>
</dbReference>
<evidence type="ECO:0000313" key="1">
    <source>
        <dbReference type="EMBL" id="CAG1830249.1"/>
    </source>
</evidence>
<reference evidence="1" key="1">
    <citation type="submission" date="2021-03" db="EMBL/GenBank/DDBJ databases">
        <authorList>
            <consortium name="Genoscope - CEA"/>
            <person name="William W."/>
        </authorList>
    </citation>
    <scope>NUCLEOTIDE SEQUENCE</scope>
    <source>
        <strain evidence="1">Doubled-haploid Pahang</strain>
    </source>
</reference>
<dbReference type="AlphaFoldDB" id="A0A804K1M6"/>
<gene>
    <name evidence="1" type="ORF">GSMUA_335030.1</name>
</gene>
<dbReference type="Pfam" id="PF00702">
    <property type="entry name" value="Hydrolase"/>
    <property type="match status" value="1"/>
</dbReference>
<dbReference type="EnsemblPlants" id="Ma08_t01160.1">
    <property type="protein sequence ID" value="Ma08_p01160.1"/>
    <property type="gene ID" value="Ma08_g01160"/>
</dbReference>
<organism evidence="2 3">
    <name type="scientific">Musa acuminata subsp. malaccensis</name>
    <name type="common">Wild banana</name>
    <name type="synonym">Musa malaccensis</name>
    <dbReference type="NCBI Taxonomy" id="214687"/>
    <lineage>
        <taxon>Eukaryota</taxon>
        <taxon>Viridiplantae</taxon>
        <taxon>Streptophyta</taxon>
        <taxon>Embryophyta</taxon>
        <taxon>Tracheophyta</taxon>
        <taxon>Spermatophyta</taxon>
        <taxon>Magnoliopsida</taxon>
        <taxon>Liliopsida</taxon>
        <taxon>Zingiberales</taxon>
        <taxon>Musaceae</taxon>
        <taxon>Musa</taxon>
    </lineage>
</organism>
<dbReference type="SUPFAM" id="SSF56784">
    <property type="entry name" value="HAD-like"/>
    <property type="match status" value="1"/>
</dbReference>
<dbReference type="Gene3D" id="1.10.150.240">
    <property type="entry name" value="Putative phosphatase, domain 2"/>
    <property type="match status" value="1"/>
</dbReference>
<name>A0A804K1M6_MUSAM</name>
<keyword evidence="3" id="KW-1185">Reference proteome</keyword>
<reference evidence="2" key="2">
    <citation type="submission" date="2021-05" db="UniProtKB">
        <authorList>
            <consortium name="EnsemblPlants"/>
        </authorList>
    </citation>
    <scope>IDENTIFICATION</scope>
    <source>
        <strain evidence="2">subsp. malaccensis</strain>
    </source>
</reference>
<dbReference type="Proteomes" id="UP000012960">
    <property type="component" value="Unplaced"/>
</dbReference>
<dbReference type="InterPro" id="IPR023214">
    <property type="entry name" value="HAD_sf"/>
</dbReference>
<dbReference type="OMA" id="HRRAFSH"/>
<dbReference type="InterPro" id="IPR036412">
    <property type="entry name" value="HAD-like_sf"/>
</dbReference>
<protein>
    <submittedName>
        <fullName evidence="1">(wild Malaysian banana) hypothetical protein</fullName>
    </submittedName>
</protein>
<dbReference type="Gramene" id="Ma08_t01160.1">
    <property type="protein sequence ID" value="Ma08_p01160.1"/>
    <property type="gene ID" value="Ma08_g01160"/>
</dbReference>
<proteinExistence type="predicted"/>
<dbReference type="PANTHER" id="PTHR43885:SF1">
    <property type="entry name" value="SUPERFAMILY HYDROLASE, PUTATIVE (AFU_ORTHOLOGUE AFUA_4G13290)-RELATED"/>
    <property type="match status" value="1"/>
</dbReference>
<dbReference type="OrthoDB" id="40579at2759"/>
<dbReference type="Gene3D" id="3.40.50.1000">
    <property type="entry name" value="HAD superfamily/HAD-like"/>
    <property type="match status" value="1"/>
</dbReference>
<accession>A0A804K1M6</accession>
<dbReference type="EMBL" id="HG996472">
    <property type="protein sequence ID" value="CAG1830249.1"/>
    <property type="molecule type" value="Genomic_DNA"/>
</dbReference>
<evidence type="ECO:0000313" key="3">
    <source>
        <dbReference type="Proteomes" id="UP000012960"/>
    </source>
</evidence>